<reference evidence="2" key="1">
    <citation type="submission" date="2022-11" db="EMBL/GenBank/DDBJ databases">
        <title>Alteromonas sp. nov., isolated from sea water of the Qingdao.</title>
        <authorList>
            <person name="Wang Q."/>
        </authorList>
    </citation>
    <scope>NUCLEOTIDE SEQUENCE</scope>
    <source>
        <strain evidence="2">ASW11-7</strain>
    </source>
</reference>
<feature type="transmembrane region" description="Helical" evidence="1">
    <location>
        <begin position="838"/>
        <end position="858"/>
    </location>
</feature>
<dbReference type="Gene3D" id="3.30.70.1430">
    <property type="entry name" value="Multidrug efflux transporter AcrB pore domain"/>
    <property type="match status" value="2"/>
</dbReference>
<protein>
    <submittedName>
        <fullName evidence="2">Efflux RND transporter permease subunit</fullName>
    </submittedName>
</protein>
<feature type="transmembrane region" description="Helical" evidence="1">
    <location>
        <begin position="865"/>
        <end position="883"/>
    </location>
</feature>
<accession>A0ABT3P7E0</accession>
<dbReference type="Gene3D" id="1.20.1640.10">
    <property type="entry name" value="Multidrug efflux transporter AcrB transmembrane domain"/>
    <property type="match status" value="2"/>
</dbReference>
<sequence length="1021" mass="112892">MDKFAVAGAGLARFAMKRPVTVCMVFFSLLIFGITAGKLLPLEKFPGIDIPQMVVQVPYQNATPSEIERLITRPVEEAIATMSGIKRLQATSFEDRAEIMVEFAWDENIKAKSIEAREKVDAIRHLLPDDVERVMVFKFNTNDMPIFQLRVSSERDLSNAYDLLDRNLKRQIERVPGVSKVELYGVLQKQVAIRLIPERIASLHVDTAQLYDALSKANFSLTAGHLRGEGQNILVNPVGQFTDLNDYKQLIIQPGLQLQDIANITYETPRRTEGRHLDRTFAVGFNVFRESSSNLVEVSNAVMRVVENAKQDPAFNGINLFVMDDIAKSVTSSLSDLIKAGLLGAALSIVVLFLFLRQITTTLIVVLSVPFSICITLGAMYMFGYTLNVLSLMGLLLAVGMLVDNAVVVTESIFQEREHHTNTAAATQAGVSKVSLAVIAGTATTAIVFLPNIVGVKIDVTIFLEHVAIAICISLFASLIISQTLIPLLTSKLPVQRQKASPVPGYINRYRLILGWTMKNQGKTAIVALLILVSTVIPMQVVTGDEEGNNDPQRVWLNYHITHNYSLEEVERTVNKMEAFLYANQNKFYIKQVYSYFTAGYAVSGITLHDNLPVDVNQLKKQIREAMPAFARARPSFQWDEGNGGGVKLTLLGESSERLREIANDITPIIASIEGLADVRPDFGGERQEIQIRLDREKINRYQLNTADVAQLISTALRGRNLRTFRYAEVGEINVSLMYGKDMQESVESLKNLHLTYLDGKTLTLNMIADITVKPQPSVITRNFRQNAITIGGNLESELTMEQARERIEAAMAYVALPNGYSWTLDGSFSRQDEANGVMQMNLLLAVCMIYVVMAALFESLLLPSAVITSLLFSFTGVFWAFMLTGTPMSIMGMIGMLILMGIVVNNGIVLVDRVNQLIADGKPLYDAVIDGCASRIRPILMTVATTVLGLVPLAIGATRIGGDGPPYSPMAIAIIGGLLFSTLTSLFLVPLTYVALLKLRCHSQKLLLESRARVTRWVRI</sequence>
<dbReference type="Gene3D" id="3.30.70.1320">
    <property type="entry name" value="Multidrug efflux transporter AcrB pore domain like"/>
    <property type="match status" value="1"/>
</dbReference>
<dbReference type="RefSeq" id="WP_265617432.1">
    <property type="nucleotide sequence ID" value="NZ_JAPFRD010000010.1"/>
</dbReference>
<dbReference type="InterPro" id="IPR027463">
    <property type="entry name" value="AcrB_DN_DC_subdom"/>
</dbReference>
<feature type="transmembrane region" description="Helical" evidence="1">
    <location>
        <begin position="889"/>
        <end position="912"/>
    </location>
</feature>
<keyword evidence="1" id="KW-0812">Transmembrane</keyword>
<proteinExistence type="predicted"/>
<feature type="transmembrane region" description="Helical" evidence="1">
    <location>
        <begin position="466"/>
        <end position="489"/>
    </location>
</feature>
<feature type="transmembrane region" description="Helical" evidence="1">
    <location>
        <begin position="337"/>
        <end position="356"/>
    </location>
</feature>
<keyword evidence="1" id="KW-1133">Transmembrane helix</keyword>
<dbReference type="SUPFAM" id="SSF82693">
    <property type="entry name" value="Multidrug efflux transporter AcrB pore domain, PN1, PN2, PC1 and PC2 subdomains"/>
    <property type="match status" value="2"/>
</dbReference>
<feature type="transmembrane region" description="Helical" evidence="1">
    <location>
        <begin position="971"/>
        <end position="997"/>
    </location>
</feature>
<feature type="transmembrane region" description="Helical" evidence="1">
    <location>
        <begin position="20"/>
        <end position="40"/>
    </location>
</feature>
<dbReference type="InterPro" id="IPR001036">
    <property type="entry name" value="Acrflvin-R"/>
</dbReference>
<feature type="transmembrane region" description="Helical" evidence="1">
    <location>
        <begin position="524"/>
        <end position="542"/>
    </location>
</feature>
<dbReference type="Proteomes" id="UP001142810">
    <property type="component" value="Unassembled WGS sequence"/>
</dbReference>
<comment type="caution">
    <text evidence="2">The sequence shown here is derived from an EMBL/GenBank/DDBJ whole genome shotgun (WGS) entry which is preliminary data.</text>
</comment>
<evidence type="ECO:0000313" key="3">
    <source>
        <dbReference type="Proteomes" id="UP001142810"/>
    </source>
</evidence>
<dbReference type="SUPFAM" id="SSF82866">
    <property type="entry name" value="Multidrug efflux transporter AcrB transmembrane domain"/>
    <property type="match status" value="2"/>
</dbReference>
<gene>
    <name evidence="2" type="ORF">OPS25_09265</name>
</gene>
<feature type="transmembrane region" description="Helical" evidence="1">
    <location>
        <begin position="434"/>
        <end position="454"/>
    </location>
</feature>
<dbReference type="Gene3D" id="3.30.70.1440">
    <property type="entry name" value="Multidrug efflux transporter AcrB pore domain"/>
    <property type="match status" value="1"/>
</dbReference>
<feature type="transmembrane region" description="Helical" evidence="1">
    <location>
        <begin position="363"/>
        <end position="383"/>
    </location>
</feature>
<dbReference type="PRINTS" id="PR00702">
    <property type="entry name" value="ACRIFLAVINRP"/>
</dbReference>
<organism evidence="2 3">
    <name type="scientific">Alteromonas aquimaris</name>
    <dbReference type="NCBI Taxonomy" id="2998417"/>
    <lineage>
        <taxon>Bacteria</taxon>
        <taxon>Pseudomonadati</taxon>
        <taxon>Pseudomonadota</taxon>
        <taxon>Gammaproteobacteria</taxon>
        <taxon>Alteromonadales</taxon>
        <taxon>Alteromonadaceae</taxon>
        <taxon>Alteromonas/Salinimonas group</taxon>
        <taxon>Alteromonas</taxon>
    </lineage>
</organism>
<dbReference type="PANTHER" id="PTHR32063">
    <property type="match status" value="1"/>
</dbReference>
<dbReference type="SUPFAM" id="SSF82714">
    <property type="entry name" value="Multidrug efflux transporter AcrB TolC docking domain, DN and DC subdomains"/>
    <property type="match status" value="2"/>
</dbReference>
<dbReference type="Pfam" id="PF00873">
    <property type="entry name" value="ACR_tran"/>
    <property type="match status" value="1"/>
</dbReference>
<feature type="transmembrane region" description="Helical" evidence="1">
    <location>
        <begin position="389"/>
        <end position="414"/>
    </location>
</feature>
<keyword evidence="1" id="KW-0472">Membrane</keyword>
<dbReference type="PANTHER" id="PTHR32063:SF73">
    <property type="entry name" value="RND SUPERFAMILY EFFLUX PUMP PERMEASE COMPONENT 1"/>
    <property type="match status" value="1"/>
</dbReference>
<evidence type="ECO:0000313" key="2">
    <source>
        <dbReference type="EMBL" id="MCW8108684.1"/>
    </source>
</evidence>
<name>A0ABT3P7E0_9ALTE</name>
<keyword evidence="3" id="KW-1185">Reference proteome</keyword>
<feature type="transmembrane region" description="Helical" evidence="1">
    <location>
        <begin position="940"/>
        <end position="959"/>
    </location>
</feature>
<dbReference type="EMBL" id="JAPFRD010000010">
    <property type="protein sequence ID" value="MCW8108684.1"/>
    <property type="molecule type" value="Genomic_DNA"/>
</dbReference>
<dbReference type="Gene3D" id="3.30.2090.10">
    <property type="entry name" value="Multidrug efflux transporter AcrB TolC docking domain, DN and DC subdomains"/>
    <property type="match status" value="2"/>
</dbReference>
<evidence type="ECO:0000256" key="1">
    <source>
        <dbReference type="SAM" id="Phobius"/>
    </source>
</evidence>